<comment type="caution">
    <text evidence="1">The sequence shown here is derived from an EMBL/GenBank/DDBJ whole genome shotgun (WGS) entry which is preliminary data.</text>
</comment>
<accession>A0A645F7M4</accession>
<proteinExistence type="predicted"/>
<organism evidence="1">
    <name type="scientific">bioreactor metagenome</name>
    <dbReference type="NCBI Taxonomy" id="1076179"/>
    <lineage>
        <taxon>unclassified sequences</taxon>
        <taxon>metagenomes</taxon>
        <taxon>ecological metagenomes</taxon>
    </lineage>
</organism>
<dbReference type="AlphaFoldDB" id="A0A645F7M4"/>
<dbReference type="Pfam" id="PF13552">
    <property type="entry name" value="DUF4127"/>
    <property type="match status" value="1"/>
</dbReference>
<reference evidence="1" key="1">
    <citation type="submission" date="2019-08" db="EMBL/GenBank/DDBJ databases">
        <authorList>
            <person name="Kucharzyk K."/>
            <person name="Murdoch R.W."/>
            <person name="Higgins S."/>
            <person name="Loffler F."/>
        </authorList>
    </citation>
    <scope>NUCLEOTIDE SEQUENCE</scope>
</reference>
<sequence length="152" mass="17557">MQKTKNVAVADVAYANGSDNAFMQGLFAEKLAWSLASYAGWNTAANTIGYALVQGLQAPYLTNEDKNDLLLVRYLDDWAYQSNVRGVVRQEVVWPRQWQDGAFLPEQKLFLEREITEKIRSFVEPYITAKAISEWQFTLPWNRTFEIKVDKR</sequence>
<dbReference type="EMBL" id="VSSQ01055447">
    <property type="protein sequence ID" value="MPN09349.1"/>
    <property type="molecule type" value="Genomic_DNA"/>
</dbReference>
<name>A0A645F7M4_9ZZZZ</name>
<gene>
    <name evidence="1" type="ORF">SDC9_156638</name>
</gene>
<protein>
    <submittedName>
        <fullName evidence="1">Uncharacterized protein</fullName>
    </submittedName>
</protein>
<evidence type="ECO:0000313" key="1">
    <source>
        <dbReference type="EMBL" id="MPN09349.1"/>
    </source>
</evidence>
<dbReference type="InterPro" id="IPR025394">
    <property type="entry name" value="DUF4127"/>
</dbReference>